<proteinExistence type="predicted"/>
<dbReference type="GeneID" id="62680424"/>
<dbReference type="KEGG" id="vg:62680424"/>
<dbReference type="RefSeq" id="YP_009997909.1">
    <property type="nucleotide sequence ID" value="NC_052979.1"/>
</dbReference>
<accession>A0A873WNE1</accession>
<name>A0A873WNE1_9CAUD</name>
<protein>
    <recommendedName>
        <fullName evidence="3">Tail assembly protein</fullName>
    </recommendedName>
</protein>
<evidence type="ECO:0008006" key="3">
    <source>
        <dbReference type="Google" id="ProtNLM"/>
    </source>
</evidence>
<dbReference type="Proteomes" id="UP000663201">
    <property type="component" value="Segment"/>
</dbReference>
<keyword evidence="2" id="KW-1185">Reference proteome</keyword>
<evidence type="ECO:0000313" key="2">
    <source>
        <dbReference type="Proteomes" id="UP000663201"/>
    </source>
</evidence>
<evidence type="ECO:0000313" key="1">
    <source>
        <dbReference type="EMBL" id="QPB11445.1"/>
    </source>
</evidence>
<sequence length="72" mass="8003">MSEKRIYVKHVRQAGYCANGLGRVLSRIGVDEREFLMNGLEITPQLIENTNPMIRKVVEIALADTSTGGERG</sequence>
<reference evidence="1" key="1">
    <citation type="submission" date="2020-10" db="EMBL/GenBank/DDBJ databases">
        <authorList>
            <person name="Ben Porat S."/>
            <person name="Alkalay-Oren S."/>
            <person name="Coppenhagen-Glazer S."/>
            <person name="Hazan R."/>
        </authorList>
    </citation>
    <scope>NUCLEOTIDE SEQUENCE</scope>
</reference>
<organism evidence="1 2">
    <name type="scientific">Providencia phage Kokobel1</name>
    <dbReference type="NCBI Taxonomy" id="2783540"/>
    <lineage>
        <taxon>Viruses</taxon>
        <taxon>Duplodnaviria</taxon>
        <taxon>Heunggongvirae</taxon>
        <taxon>Uroviricota</taxon>
        <taxon>Caudoviricetes</taxon>
        <taxon>Casjensviridae</taxon>
        <taxon>Kokobelvirus</taxon>
        <taxon>Kokobelvirus kokobel1</taxon>
    </lineage>
</organism>
<dbReference type="EMBL" id="MW145139">
    <property type="protein sequence ID" value="QPB11445.1"/>
    <property type="molecule type" value="Genomic_DNA"/>
</dbReference>